<dbReference type="InterPro" id="IPR016169">
    <property type="entry name" value="FAD-bd_PCMH_sub2"/>
</dbReference>
<evidence type="ECO:0000256" key="11">
    <source>
        <dbReference type="ARBA" id="ARBA00022960"/>
    </source>
</evidence>
<sequence length="407" mass="42132">MNPSMSGAEEVRDNTPWSDAHAAGLSDVPAAEISGAHTAGMPGERPVGAPGARAGDDLPLAGYTTLRLGGPATDLVVARRPGELTAAVRAADSAGQRLLVLGGGSNLVVADEGFAGHVVRIATQGRQYDSVGDGLVQLTAEAGEDWDEVVADTVRLGLGGLECLSGIPGLTGATPVQNVGAYGVEVSELLVSVDLLDRSTGQVRTVSADELGLTYRNSALKHSDAAVVLRVRFLLRDGGMSAPIKYAELARALDVEPGAQVEVASAREAVLALRRGKGMVLDPADHDTWSAGSFFTNPIVDAEDLPEVLARIAAEVGPDQRVPQYPAPGGRTKLSAAWLIERAGFAKGHPGPGGRVRLSTKHTLALTNRGAATTHDLLLLAREVRDGVRLAFGVSLAPEPVLVDCSL</sequence>
<dbReference type="InterPro" id="IPR003170">
    <property type="entry name" value="MurB"/>
</dbReference>
<dbReference type="GO" id="GO:0008762">
    <property type="term" value="F:UDP-N-acetylmuramate dehydrogenase activity"/>
    <property type="evidence" value="ECO:0007669"/>
    <property type="project" value="UniProtKB-UniRule"/>
</dbReference>
<evidence type="ECO:0000256" key="13">
    <source>
        <dbReference type="ARBA" id="ARBA00023002"/>
    </source>
</evidence>
<feature type="domain" description="FAD-binding PCMH-type" evidence="19">
    <location>
        <begin position="68"/>
        <end position="238"/>
    </location>
</feature>
<dbReference type="InterPro" id="IPR016166">
    <property type="entry name" value="FAD-bd_PCMH"/>
</dbReference>
<keyword evidence="11 17" id="KW-0133">Cell shape</keyword>
<evidence type="ECO:0000313" key="20">
    <source>
        <dbReference type="EMBL" id="MBB5154609.1"/>
    </source>
</evidence>
<dbReference type="Pfam" id="PF01565">
    <property type="entry name" value="FAD_binding_4"/>
    <property type="match status" value="1"/>
</dbReference>
<dbReference type="Gene3D" id="3.30.465.10">
    <property type="match status" value="1"/>
</dbReference>
<feature type="active site" description="Proton donor" evidence="17">
    <location>
        <position position="293"/>
    </location>
</feature>
<dbReference type="InterPro" id="IPR036318">
    <property type="entry name" value="FAD-bd_PCMH-like_sf"/>
</dbReference>
<keyword evidence="10 17" id="KW-0521">NADP</keyword>
<dbReference type="GO" id="GO:0071555">
    <property type="term" value="P:cell wall organization"/>
    <property type="evidence" value="ECO:0007669"/>
    <property type="project" value="UniProtKB-KW"/>
</dbReference>
<dbReference type="InterPro" id="IPR011601">
    <property type="entry name" value="MurB_C"/>
</dbReference>
<evidence type="ECO:0000256" key="12">
    <source>
        <dbReference type="ARBA" id="ARBA00022984"/>
    </source>
</evidence>
<evidence type="ECO:0000256" key="16">
    <source>
        <dbReference type="ARBA" id="ARBA00048914"/>
    </source>
</evidence>
<dbReference type="PANTHER" id="PTHR21071">
    <property type="entry name" value="UDP-N-ACETYLENOLPYRUVOYLGLUCOSAMINE REDUCTASE"/>
    <property type="match status" value="1"/>
</dbReference>
<keyword evidence="8 17" id="KW-0285">Flavoprotein</keyword>
<reference evidence="20 21" key="1">
    <citation type="submission" date="2020-08" db="EMBL/GenBank/DDBJ databases">
        <title>Sequencing the genomes of 1000 actinobacteria strains.</title>
        <authorList>
            <person name="Klenk H.-P."/>
        </authorList>
    </citation>
    <scope>NUCLEOTIDE SEQUENCE [LARGE SCALE GENOMIC DNA]</scope>
    <source>
        <strain evidence="20 21">DSM 45584</strain>
    </source>
</reference>
<keyword evidence="6 17" id="KW-0963">Cytoplasm</keyword>
<dbReference type="GO" id="GO:0008360">
    <property type="term" value="P:regulation of cell shape"/>
    <property type="evidence" value="ECO:0007669"/>
    <property type="project" value="UniProtKB-KW"/>
</dbReference>
<comment type="function">
    <text evidence="2 17">Cell wall formation.</text>
</comment>
<dbReference type="NCBIfam" id="NF010478">
    <property type="entry name" value="PRK13903.1"/>
    <property type="match status" value="1"/>
</dbReference>
<dbReference type="AlphaFoldDB" id="A0A840Q7I8"/>
<evidence type="ECO:0000256" key="8">
    <source>
        <dbReference type="ARBA" id="ARBA00022630"/>
    </source>
</evidence>
<evidence type="ECO:0000256" key="7">
    <source>
        <dbReference type="ARBA" id="ARBA00022618"/>
    </source>
</evidence>
<keyword evidence="14 17" id="KW-0131">Cell cycle</keyword>
<dbReference type="EC" id="1.3.1.98" evidence="17"/>
<dbReference type="InterPro" id="IPR016167">
    <property type="entry name" value="FAD-bd_PCMH_sub1"/>
</dbReference>
<dbReference type="SUPFAM" id="SSF56176">
    <property type="entry name" value="FAD-binding/transporter-associated domain-like"/>
    <property type="match status" value="1"/>
</dbReference>
<accession>A0A840Q7I8</accession>
<dbReference type="SUPFAM" id="SSF56194">
    <property type="entry name" value="Uridine diphospho-N-Acetylenolpyruvylglucosamine reductase, MurB, C-terminal domain"/>
    <property type="match status" value="1"/>
</dbReference>
<evidence type="ECO:0000256" key="2">
    <source>
        <dbReference type="ARBA" id="ARBA00003921"/>
    </source>
</evidence>
<feature type="active site" evidence="17">
    <location>
        <position position="216"/>
    </location>
</feature>
<evidence type="ECO:0000256" key="6">
    <source>
        <dbReference type="ARBA" id="ARBA00022490"/>
    </source>
</evidence>
<keyword evidence="12 17" id="KW-0573">Peptidoglycan synthesis</keyword>
<evidence type="ECO:0000259" key="19">
    <source>
        <dbReference type="PROSITE" id="PS51387"/>
    </source>
</evidence>
<keyword evidence="9 17" id="KW-0274">FAD</keyword>
<dbReference type="PROSITE" id="PS51387">
    <property type="entry name" value="FAD_PCMH"/>
    <property type="match status" value="1"/>
</dbReference>
<dbReference type="GO" id="GO:0009252">
    <property type="term" value="P:peptidoglycan biosynthetic process"/>
    <property type="evidence" value="ECO:0007669"/>
    <property type="project" value="UniProtKB-UniRule"/>
</dbReference>
<comment type="pathway">
    <text evidence="4 17">Cell wall biogenesis; peptidoglycan biosynthesis.</text>
</comment>
<comment type="cofactor">
    <cofactor evidence="1 17">
        <name>FAD</name>
        <dbReference type="ChEBI" id="CHEBI:57692"/>
    </cofactor>
</comment>
<keyword evidence="13 17" id="KW-0560">Oxidoreductase</keyword>
<dbReference type="Pfam" id="PF02873">
    <property type="entry name" value="MurB_C"/>
    <property type="match status" value="1"/>
</dbReference>
<evidence type="ECO:0000256" key="17">
    <source>
        <dbReference type="HAMAP-Rule" id="MF_00037"/>
    </source>
</evidence>
<dbReference type="Gene3D" id="3.30.43.10">
    <property type="entry name" value="Uridine Diphospho-n-acetylenolpyruvylglucosamine Reductase, domain 2"/>
    <property type="match status" value="1"/>
</dbReference>
<dbReference type="GO" id="GO:0071949">
    <property type="term" value="F:FAD binding"/>
    <property type="evidence" value="ECO:0007669"/>
    <property type="project" value="InterPro"/>
</dbReference>
<proteinExistence type="inferred from homology"/>
<evidence type="ECO:0000256" key="9">
    <source>
        <dbReference type="ARBA" id="ARBA00022827"/>
    </source>
</evidence>
<dbReference type="NCBIfam" id="TIGR00179">
    <property type="entry name" value="murB"/>
    <property type="match status" value="1"/>
</dbReference>
<dbReference type="UniPathway" id="UPA00219"/>
<evidence type="ECO:0000256" key="1">
    <source>
        <dbReference type="ARBA" id="ARBA00001974"/>
    </source>
</evidence>
<dbReference type="Gene3D" id="3.90.78.10">
    <property type="entry name" value="UDP-N-acetylenolpyruvoylglucosamine reductase, C-terminal domain"/>
    <property type="match status" value="1"/>
</dbReference>
<dbReference type="PANTHER" id="PTHR21071:SF4">
    <property type="entry name" value="UDP-N-ACETYLENOLPYRUVOYLGLUCOSAMINE REDUCTASE"/>
    <property type="match status" value="1"/>
</dbReference>
<evidence type="ECO:0000256" key="10">
    <source>
        <dbReference type="ARBA" id="ARBA00022857"/>
    </source>
</evidence>
<keyword evidence="21" id="KW-1185">Reference proteome</keyword>
<organism evidence="20 21">
    <name type="scientific">Saccharopolyspora phatthalungensis</name>
    <dbReference type="NCBI Taxonomy" id="664693"/>
    <lineage>
        <taxon>Bacteria</taxon>
        <taxon>Bacillati</taxon>
        <taxon>Actinomycetota</taxon>
        <taxon>Actinomycetes</taxon>
        <taxon>Pseudonocardiales</taxon>
        <taxon>Pseudonocardiaceae</taxon>
        <taxon>Saccharopolyspora</taxon>
    </lineage>
</organism>
<feature type="region of interest" description="Disordered" evidence="18">
    <location>
        <begin position="1"/>
        <end position="22"/>
    </location>
</feature>
<dbReference type="InterPro" id="IPR006094">
    <property type="entry name" value="Oxid_FAD_bind_N"/>
</dbReference>
<comment type="caution">
    <text evidence="20">The sequence shown here is derived from an EMBL/GenBank/DDBJ whole genome shotgun (WGS) entry which is preliminary data.</text>
</comment>
<comment type="similarity">
    <text evidence="5 17">Belongs to the MurB family.</text>
</comment>
<dbReference type="HAMAP" id="MF_00037">
    <property type="entry name" value="MurB"/>
    <property type="match status" value="1"/>
</dbReference>
<dbReference type="InterPro" id="IPR036635">
    <property type="entry name" value="MurB_C_sf"/>
</dbReference>
<dbReference type="GO" id="GO:0005829">
    <property type="term" value="C:cytosol"/>
    <property type="evidence" value="ECO:0007669"/>
    <property type="project" value="TreeGrafter"/>
</dbReference>
<comment type="catalytic activity">
    <reaction evidence="16 17">
        <text>UDP-N-acetyl-alpha-D-muramate + NADP(+) = UDP-N-acetyl-3-O-(1-carboxyvinyl)-alpha-D-glucosamine + NADPH + H(+)</text>
        <dbReference type="Rhea" id="RHEA:12248"/>
        <dbReference type="ChEBI" id="CHEBI:15378"/>
        <dbReference type="ChEBI" id="CHEBI:57783"/>
        <dbReference type="ChEBI" id="CHEBI:58349"/>
        <dbReference type="ChEBI" id="CHEBI:68483"/>
        <dbReference type="ChEBI" id="CHEBI:70757"/>
        <dbReference type="EC" id="1.3.1.98"/>
    </reaction>
</comment>
<evidence type="ECO:0000313" key="21">
    <source>
        <dbReference type="Proteomes" id="UP000584374"/>
    </source>
</evidence>
<dbReference type="EMBL" id="JACHIW010000001">
    <property type="protein sequence ID" value="MBB5154609.1"/>
    <property type="molecule type" value="Genomic_DNA"/>
</dbReference>
<evidence type="ECO:0000256" key="14">
    <source>
        <dbReference type="ARBA" id="ARBA00023306"/>
    </source>
</evidence>
<evidence type="ECO:0000256" key="5">
    <source>
        <dbReference type="ARBA" id="ARBA00010485"/>
    </source>
</evidence>
<dbReference type="Proteomes" id="UP000584374">
    <property type="component" value="Unassembled WGS sequence"/>
</dbReference>
<protein>
    <recommendedName>
        <fullName evidence="17">UDP-N-acetylenolpyruvoylglucosamine reductase</fullName>
        <ecNumber evidence="17">1.3.1.98</ecNumber>
    </recommendedName>
    <alternativeName>
        <fullName evidence="17">UDP-N-acetylmuramate dehydrogenase</fullName>
    </alternativeName>
</protein>
<keyword evidence="7 17" id="KW-0132">Cell division</keyword>
<evidence type="ECO:0000256" key="3">
    <source>
        <dbReference type="ARBA" id="ARBA00004496"/>
    </source>
</evidence>
<evidence type="ECO:0000256" key="15">
    <source>
        <dbReference type="ARBA" id="ARBA00023316"/>
    </source>
</evidence>
<evidence type="ECO:0000256" key="4">
    <source>
        <dbReference type="ARBA" id="ARBA00004752"/>
    </source>
</evidence>
<comment type="subcellular location">
    <subcellularLocation>
        <location evidence="3 17">Cytoplasm</location>
    </subcellularLocation>
</comment>
<gene>
    <name evidence="17" type="primary">murB</name>
    <name evidence="20" type="ORF">BJ970_002143</name>
</gene>
<dbReference type="GO" id="GO:0051301">
    <property type="term" value="P:cell division"/>
    <property type="evidence" value="ECO:0007669"/>
    <property type="project" value="UniProtKB-KW"/>
</dbReference>
<name>A0A840Q7I8_9PSEU</name>
<evidence type="ECO:0000256" key="18">
    <source>
        <dbReference type="SAM" id="MobiDB-lite"/>
    </source>
</evidence>
<keyword evidence="15 17" id="KW-0961">Cell wall biogenesis/degradation</keyword>
<feature type="active site" evidence="17">
    <location>
        <position position="399"/>
    </location>
</feature>